<name>A0A0A9HRZ8_ARUDO</name>
<accession>A0A0A9HRZ8</accession>
<reference evidence="1" key="2">
    <citation type="journal article" date="2015" name="Data Brief">
        <title>Shoot transcriptome of the giant reed, Arundo donax.</title>
        <authorList>
            <person name="Barrero R.A."/>
            <person name="Guerrero F.D."/>
            <person name="Moolhuijzen P."/>
            <person name="Goolsby J.A."/>
            <person name="Tidwell J."/>
            <person name="Bellgard S.E."/>
            <person name="Bellgard M.I."/>
        </authorList>
    </citation>
    <scope>NUCLEOTIDE SEQUENCE</scope>
    <source>
        <tissue evidence="1">Shoot tissue taken approximately 20 cm above the soil surface</tissue>
    </source>
</reference>
<dbReference type="AlphaFoldDB" id="A0A0A9HRZ8"/>
<protein>
    <submittedName>
        <fullName evidence="1">Uncharacterized protein</fullName>
    </submittedName>
</protein>
<dbReference type="EMBL" id="GBRH01160255">
    <property type="protein sequence ID" value="JAE37641.1"/>
    <property type="molecule type" value="Transcribed_RNA"/>
</dbReference>
<evidence type="ECO:0000313" key="1">
    <source>
        <dbReference type="EMBL" id="JAE37641.1"/>
    </source>
</evidence>
<proteinExistence type="predicted"/>
<reference evidence="1" key="1">
    <citation type="submission" date="2014-09" db="EMBL/GenBank/DDBJ databases">
        <authorList>
            <person name="Magalhaes I.L.F."/>
            <person name="Oliveira U."/>
            <person name="Santos F.R."/>
            <person name="Vidigal T.H.D.A."/>
            <person name="Brescovit A.D."/>
            <person name="Santos A.J."/>
        </authorList>
    </citation>
    <scope>NUCLEOTIDE SEQUENCE</scope>
    <source>
        <tissue evidence="1">Shoot tissue taken approximately 20 cm above the soil surface</tissue>
    </source>
</reference>
<organism evidence="1">
    <name type="scientific">Arundo donax</name>
    <name type="common">Giant reed</name>
    <name type="synonym">Donax arundinaceus</name>
    <dbReference type="NCBI Taxonomy" id="35708"/>
    <lineage>
        <taxon>Eukaryota</taxon>
        <taxon>Viridiplantae</taxon>
        <taxon>Streptophyta</taxon>
        <taxon>Embryophyta</taxon>
        <taxon>Tracheophyta</taxon>
        <taxon>Spermatophyta</taxon>
        <taxon>Magnoliopsida</taxon>
        <taxon>Liliopsida</taxon>
        <taxon>Poales</taxon>
        <taxon>Poaceae</taxon>
        <taxon>PACMAD clade</taxon>
        <taxon>Arundinoideae</taxon>
        <taxon>Arundineae</taxon>
        <taxon>Arundo</taxon>
    </lineage>
</organism>
<sequence>MALKSFWFKSKLEQQVITLIKFRCRILLSASHSAMKLFEEPDC</sequence>